<reference evidence="5" key="1">
    <citation type="submission" date="2023-10" db="EMBL/GenBank/DDBJ databases">
        <title>Chromosome-level genome of the transformable northern wattle, Acacia crassicarpa.</title>
        <authorList>
            <person name="Massaro I."/>
            <person name="Sinha N.R."/>
            <person name="Poethig S."/>
            <person name="Leichty A.R."/>
        </authorList>
    </citation>
    <scope>NUCLEOTIDE SEQUENCE</scope>
    <source>
        <strain evidence="5">Acra3RX</strain>
        <tissue evidence="5">Leaf</tissue>
    </source>
</reference>
<dbReference type="Pfam" id="PF07765">
    <property type="entry name" value="KIP1"/>
    <property type="match status" value="1"/>
</dbReference>
<feature type="coiled-coil region" evidence="3">
    <location>
        <begin position="147"/>
        <end position="240"/>
    </location>
</feature>
<comment type="similarity">
    <text evidence="2">Belongs to the NET family.</text>
</comment>
<comment type="caution">
    <text evidence="5">The sequence shown here is derived from an EMBL/GenBank/DDBJ whole genome shotgun (WGS) entry which is preliminary data.</text>
</comment>
<keyword evidence="1 3" id="KW-0175">Coiled coil</keyword>
<evidence type="ECO:0000313" key="5">
    <source>
        <dbReference type="EMBL" id="KAK4281089.1"/>
    </source>
</evidence>
<dbReference type="GO" id="GO:0005774">
    <property type="term" value="C:vacuolar membrane"/>
    <property type="evidence" value="ECO:0007669"/>
    <property type="project" value="TreeGrafter"/>
</dbReference>
<dbReference type="PROSITE" id="PS51774">
    <property type="entry name" value="NAB"/>
    <property type="match status" value="1"/>
</dbReference>
<proteinExistence type="inferred from homology"/>
<evidence type="ECO:0000256" key="1">
    <source>
        <dbReference type="ARBA" id="ARBA00023054"/>
    </source>
</evidence>
<accession>A0AAE1TET5</accession>
<organism evidence="5 6">
    <name type="scientific">Acacia crassicarpa</name>
    <name type="common">northern wattle</name>
    <dbReference type="NCBI Taxonomy" id="499986"/>
    <lineage>
        <taxon>Eukaryota</taxon>
        <taxon>Viridiplantae</taxon>
        <taxon>Streptophyta</taxon>
        <taxon>Embryophyta</taxon>
        <taxon>Tracheophyta</taxon>
        <taxon>Spermatophyta</taxon>
        <taxon>Magnoliopsida</taxon>
        <taxon>eudicotyledons</taxon>
        <taxon>Gunneridae</taxon>
        <taxon>Pentapetalae</taxon>
        <taxon>rosids</taxon>
        <taxon>fabids</taxon>
        <taxon>Fabales</taxon>
        <taxon>Fabaceae</taxon>
        <taxon>Caesalpinioideae</taxon>
        <taxon>mimosoid clade</taxon>
        <taxon>Acacieae</taxon>
        <taxon>Acacia</taxon>
    </lineage>
</organism>
<gene>
    <name evidence="5" type="ORF">QN277_012624</name>
</gene>
<protein>
    <recommendedName>
        <fullName evidence="4">NAB domain-containing protein</fullName>
    </recommendedName>
</protein>
<dbReference type="PANTHER" id="PTHR32258:SF28">
    <property type="entry name" value="PROTEIN NETWORKED 3A-RELATED"/>
    <property type="match status" value="1"/>
</dbReference>
<name>A0AAE1TET5_9FABA</name>
<dbReference type="EMBL" id="JAWXYG010000002">
    <property type="protein sequence ID" value="KAK4281089.1"/>
    <property type="molecule type" value="Genomic_DNA"/>
</dbReference>
<evidence type="ECO:0000313" key="6">
    <source>
        <dbReference type="Proteomes" id="UP001293593"/>
    </source>
</evidence>
<evidence type="ECO:0000259" key="4">
    <source>
        <dbReference type="PROSITE" id="PS51774"/>
    </source>
</evidence>
<dbReference type="GO" id="GO:0003779">
    <property type="term" value="F:actin binding"/>
    <property type="evidence" value="ECO:0007669"/>
    <property type="project" value="InterPro"/>
</dbReference>
<evidence type="ECO:0000256" key="3">
    <source>
        <dbReference type="SAM" id="Coils"/>
    </source>
</evidence>
<dbReference type="InterPro" id="IPR051861">
    <property type="entry name" value="NET_actin-binding_domain"/>
</dbReference>
<evidence type="ECO:0000256" key="2">
    <source>
        <dbReference type="ARBA" id="ARBA00038006"/>
    </source>
</evidence>
<sequence>MTKDQDQPSHWWWLDNHSTIRQSPWLQSTLAELNGKTKTILELIEEDADSFAERAEMYYKKRPELIRMVADFYRTQRSLAERYDQVKSDTGIRLLTTRITPFPPTKYQSDNAMRFKERSYDSYSESCDAEESAESEIDDSELKLASKFAEDDELMRLREEIDRLREENMAYKDHQDALNDEVMILKELVEQLTEENKAYKDQLKLKDASCNEVAILKEDIKRFREENRGQKDQLREKDEEKINVIRHLSLAIYLLREENAKMRIYIAKNYNKKWWNPFEFNKLKGALSWKLFNGQRNLLL</sequence>
<dbReference type="PANTHER" id="PTHR32258">
    <property type="entry name" value="PROTEIN NETWORKED 4A"/>
    <property type="match status" value="1"/>
</dbReference>
<dbReference type="InterPro" id="IPR011684">
    <property type="entry name" value="NAB"/>
</dbReference>
<keyword evidence="6" id="KW-1185">Reference proteome</keyword>
<dbReference type="Proteomes" id="UP001293593">
    <property type="component" value="Unassembled WGS sequence"/>
</dbReference>
<dbReference type="AlphaFoldDB" id="A0AAE1TET5"/>
<feature type="domain" description="NAB" evidence="4">
    <location>
        <begin position="9"/>
        <end position="90"/>
    </location>
</feature>